<name>A0A6S7GY98_PARCT</name>
<dbReference type="Proteomes" id="UP001152795">
    <property type="component" value="Unassembled WGS sequence"/>
</dbReference>
<proteinExistence type="predicted"/>
<evidence type="ECO:0000256" key="1">
    <source>
        <dbReference type="SAM" id="MobiDB-lite"/>
    </source>
</evidence>
<keyword evidence="3" id="KW-1185">Reference proteome</keyword>
<feature type="region of interest" description="Disordered" evidence="1">
    <location>
        <begin position="274"/>
        <end position="293"/>
    </location>
</feature>
<gene>
    <name evidence="2" type="ORF">PACLA_8A028343</name>
</gene>
<evidence type="ECO:0000313" key="2">
    <source>
        <dbReference type="EMBL" id="CAB3996988.1"/>
    </source>
</evidence>
<protein>
    <submittedName>
        <fullName evidence="2">Uncharacterized protein</fullName>
    </submittedName>
</protein>
<reference evidence="2" key="1">
    <citation type="submission" date="2020-04" db="EMBL/GenBank/DDBJ databases">
        <authorList>
            <person name="Alioto T."/>
            <person name="Alioto T."/>
            <person name="Gomez Garrido J."/>
        </authorList>
    </citation>
    <scope>NUCLEOTIDE SEQUENCE</scope>
    <source>
        <strain evidence="2">A484AB</strain>
    </source>
</reference>
<dbReference type="AlphaFoldDB" id="A0A6S7GY98"/>
<organism evidence="2 3">
    <name type="scientific">Paramuricea clavata</name>
    <name type="common">Red gorgonian</name>
    <name type="synonym">Violescent sea-whip</name>
    <dbReference type="NCBI Taxonomy" id="317549"/>
    <lineage>
        <taxon>Eukaryota</taxon>
        <taxon>Metazoa</taxon>
        <taxon>Cnidaria</taxon>
        <taxon>Anthozoa</taxon>
        <taxon>Octocorallia</taxon>
        <taxon>Malacalcyonacea</taxon>
        <taxon>Plexauridae</taxon>
        <taxon>Paramuricea</taxon>
    </lineage>
</organism>
<accession>A0A6S7GY98</accession>
<sequence>MAENLQELQASRAGYQAHLTQTIKKATNIATKEDPLTDSDITSLKRIVDQLARKRSILEELDEKIVGMIEDPKELEKEIFQTEDIKEEIDETAAQISNTIEHFLSTKLSPTIATVSTGQLHCDANILLDEGAQWSFITTDLANQLGVMSSQTEEIALSAYGAQTSARRHLPLATVYIITRTGQQIPLQVLVVEEIATPLQIPPRQHINDMPHLKNLTLAHPITAQEDFRISLLIGANHYWDIVEDEVTRGQGPTAVASKLGYLLSGPLPTPSRPSNTFVNLLQSDPPKEQNLI</sequence>
<comment type="caution">
    <text evidence="2">The sequence shown here is derived from an EMBL/GenBank/DDBJ whole genome shotgun (WGS) entry which is preliminary data.</text>
</comment>
<evidence type="ECO:0000313" key="3">
    <source>
        <dbReference type="Proteomes" id="UP001152795"/>
    </source>
</evidence>
<dbReference type="OrthoDB" id="5861729at2759"/>
<dbReference type="EMBL" id="CACRXK020002993">
    <property type="protein sequence ID" value="CAB3996988.1"/>
    <property type="molecule type" value="Genomic_DNA"/>
</dbReference>
<feature type="compositionally biased region" description="Polar residues" evidence="1">
    <location>
        <begin position="274"/>
        <end position="283"/>
    </location>
</feature>